<dbReference type="EnsemblMetazoa" id="AMIN014544-RA">
    <property type="protein sequence ID" value="AMIN014544-PA"/>
    <property type="gene ID" value="AMIN014544"/>
</dbReference>
<keyword evidence="2" id="KW-1185">Reference proteome</keyword>
<dbReference type="Proteomes" id="UP000075920">
    <property type="component" value="Unassembled WGS sequence"/>
</dbReference>
<accession>A0A182WPD9</accession>
<reference evidence="1" key="2">
    <citation type="submission" date="2020-05" db="UniProtKB">
        <authorList>
            <consortium name="EnsemblMetazoa"/>
        </authorList>
    </citation>
    <scope>IDENTIFICATION</scope>
    <source>
        <strain evidence="1">MINIMUS1</strain>
    </source>
</reference>
<proteinExistence type="predicted"/>
<sequence>MPITTRHRPLAALPASQTAFLADVLCIPVAEIAEHNHIRRPQPPYF</sequence>
<protein>
    <submittedName>
        <fullName evidence="1">Uncharacterized protein</fullName>
    </submittedName>
</protein>
<organism evidence="1 2">
    <name type="scientific">Anopheles minimus</name>
    <dbReference type="NCBI Taxonomy" id="112268"/>
    <lineage>
        <taxon>Eukaryota</taxon>
        <taxon>Metazoa</taxon>
        <taxon>Ecdysozoa</taxon>
        <taxon>Arthropoda</taxon>
        <taxon>Hexapoda</taxon>
        <taxon>Insecta</taxon>
        <taxon>Pterygota</taxon>
        <taxon>Neoptera</taxon>
        <taxon>Endopterygota</taxon>
        <taxon>Diptera</taxon>
        <taxon>Nematocera</taxon>
        <taxon>Culicoidea</taxon>
        <taxon>Culicidae</taxon>
        <taxon>Anophelinae</taxon>
        <taxon>Anopheles</taxon>
    </lineage>
</organism>
<name>A0A182WPD9_9DIPT</name>
<dbReference type="VEuPathDB" id="VectorBase:AMIN014544"/>
<dbReference type="AlphaFoldDB" id="A0A182WPD9"/>
<reference evidence="2" key="1">
    <citation type="submission" date="2013-03" db="EMBL/GenBank/DDBJ databases">
        <title>The Genome Sequence of Anopheles minimus MINIMUS1.</title>
        <authorList>
            <consortium name="The Broad Institute Genomics Platform"/>
            <person name="Neafsey D.E."/>
            <person name="Walton C."/>
            <person name="Walker B."/>
            <person name="Young S.K."/>
            <person name="Zeng Q."/>
            <person name="Gargeya S."/>
            <person name="Fitzgerald M."/>
            <person name="Haas B."/>
            <person name="Abouelleil A."/>
            <person name="Allen A.W."/>
            <person name="Alvarado L."/>
            <person name="Arachchi H.M."/>
            <person name="Berlin A.M."/>
            <person name="Chapman S.B."/>
            <person name="Gainer-Dewar J."/>
            <person name="Goldberg J."/>
            <person name="Griggs A."/>
            <person name="Gujja S."/>
            <person name="Hansen M."/>
            <person name="Howarth C."/>
            <person name="Imamovic A."/>
            <person name="Ireland A."/>
            <person name="Larimer J."/>
            <person name="McCowan C."/>
            <person name="Murphy C."/>
            <person name="Pearson M."/>
            <person name="Poon T.W."/>
            <person name="Priest M."/>
            <person name="Roberts A."/>
            <person name="Saif S."/>
            <person name="Shea T."/>
            <person name="Sisk P."/>
            <person name="Sykes S."/>
            <person name="Wortman J."/>
            <person name="Nusbaum C."/>
            <person name="Birren B."/>
        </authorList>
    </citation>
    <scope>NUCLEOTIDE SEQUENCE [LARGE SCALE GENOMIC DNA]</scope>
    <source>
        <strain evidence="2">MINIMUS1</strain>
    </source>
</reference>
<evidence type="ECO:0000313" key="2">
    <source>
        <dbReference type="Proteomes" id="UP000075920"/>
    </source>
</evidence>
<evidence type="ECO:0000313" key="1">
    <source>
        <dbReference type="EnsemblMetazoa" id="AMIN014544-PA"/>
    </source>
</evidence>